<name>A0ABW5VBS9_9FLAO</name>
<evidence type="ECO:0000313" key="2">
    <source>
        <dbReference type="EMBL" id="MFD2788745.1"/>
    </source>
</evidence>
<keyword evidence="1" id="KW-0472">Membrane</keyword>
<dbReference type="Proteomes" id="UP001597532">
    <property type="component" value="Unassembled WGS sequence"/>
</dbReference>
<feature type="transmembrane region" description="Helical" evidence="1">
    <location>
        <begin position="38"/>
        <end position="59"/>
    </location>
</feature>
<keyword evidence="3" id="KW-1185">Reference proteome</keyword>
<organism evidence="2 3">
    <name type="scientific">Arenibacter antarcticus</name>
    <dbReference type="NCBI Taxonomy" id="2040469"/>
    <lineage>
        <taxon>Bacteria</taxon>
        <taxon>Pseudomonadati</taxon>
        <taxon>Bacteroidota</taxon>
        <taxon>Flavobacteriia</taxon>
        <taxon>Flavobacteriales</taxon>
        <taxon>Flavobacteriaceae</taxon>
        <taxon>Arenibacter</taxon>
    </lineage>
</organism>
<feature type="transmembrane region" description="Helical" evidence="1">
    <location>
        <begin position="68"/>
        <end position="86"/>
    </location>
</feature>
<gene>
    <name evidence="2" type="ORF">ACFS1K_03110</name>
</gene>
<keyword evidence="1" id="KW-1133">Transmembrane helix</keyword>
<sequence>MKTSRIIASILAGLVGLLSVFSGSMVLLGLRSVDYTVLDWLVIINVVLGILSLIAAYLIGKQHAKSNLIIKSILFLNLIIFFYLFFFDDRVAVESIKAMVFRIVVWAVILLLILLKKPKTIRNK</sequence>
<protein>
    <submittedName>
        <fullName evidence="2">Uncharacterized protein</fullName>
    </submittedName>
</protein>
<accession>A0ABW5VBS9</accession>
<dbReference type="RefSeq" id="WP_251806853.1">
    <property type="nucleotide sequence ID" value="NZ_CP166679.1"/>
</dbReference>
<evidence type="ECO:0000256" key="1">
    <source>
        <dbReference type="SAM" id="Phobius"/>
    </source>
</evidence>
<comment type="caution">
    <text evidence="2">The sequence shown here is derived from an EMBL/GenBank/DDBJ whole genome shotgun (WGS) entry which is preliminary data.</text>
</comment>
<proteinExistence type="predicted"/>
<reference evidence="3" key="1">
    <citation type="journal article" date="2019" name="Int. J. Syst. Evol. Microbiol.">
        <title>The Global Catalogue of Microorganisms (GCM) 10K type strain sequencing project: providing services to taxonomists for standard genome sequencing and annotation.</title>
        <authorList>
            <consortium name="The Broad Institute Genomics Platform"/>
            <consortium name="The Broad Institute Genome Sequencing Center for Infectious Disease"/>
            <person name="Wu L."/>
            <person name="Ma J."/>
        </authorList>
    </citation>
    <scope>NUCLEOTIDE SEQUENCE [LARGE SCALE GENOMIC DNA]</scope>
    <source>
        <strain evidence="3">KCTC 52924</strain>
    </source>
</reference>
<keyword evidence="1" id="KW-0812">Transmembrane</keyword>
<evidence type="ECO:0000313" key="3">
    <source>
        <dbReference type="Proteomes" id="UP001597532"/>
    </source>
</evidence>
<dbReference type="EMBL" id="JBHUOK010000004">
    <property type="protein sequence ID" value="MFD2788745.1"/>
    <property type="molecule type" value="Genomic_DNA"/>
</dbReference>
<feature type="transmembrane region" description="Helical" evidence="1">
    <location>
        <begin position="98"/>
        <end position="115"/>
    </location>
</feature>